<dbReference type="PANTHER" id="PTHR11601">
    <property type="entry name" value="CYSTEINE DESULFURYLASE FAMILY MEMBER"/>
    <property type="match status" value="1"/>
</dbReference>
<evidence type="ECO:0000256" key="5">
    <source>
        <dbReference type="ARBA" id="ARBA00022898"/>
    </source>
</evidence>
<protein>
    <recommendedName>
        <fullName evidence="9">Aminotransferase class V domain-containing protein</fullName>
    </recommendedName>
</protein>
<dbReference type="GO" id="GO:0031071">
    <property type="term" value="F:cysteine desulfurase activity"/>
    <property type="evidence" value="ECO:0007669"/>
    <property type="project" value="UniProtKB-EC"/>
</dbReference>
<keyword evidence="3" id="KW-0808">Transferase</keyword>
<dbReference type="AlphaFoldDB" id="A0A1F5WQ14"/>
<comment type="cofactor">
    <cofactor evidence="1">
        <name>pyridoxal 5'-phosphate</name>
        <dbReference type="ChEBI" id="CHEBI:597326"/>
    </cofactor>
</comment>
<evidence type="ECO:0000313" key="11">
    <source>
        <dbReference type="Proteomes" id="UP000177723"/>
    </source>
</evidence>
<evidence type="ECO:0000256" key="7">
    <source>
        <dbReference type="ARBA" id="ARBA00023014"/>
    </source>
</evidence>
<dbReference type="SUPFAM" id="SSF53383">
    <property type="entry name" value="PLP-dependent transferases"/>
    <property type="match status" value="1"/>
</dbReference>
<reference evidence="10 11" key="1">
    <citation type="journal article" date="2016" name="Nat. Commun.">
        <title>Thousands of microbial genomes shed light on interconnected biogeochemical processes in an aquifer system.</title>
        <authorList>
            <person name="Anantharaman K."/>
            <person name="Brown C.T."/>
            <person name="Hug L.A."/>
            <person name="Sharon I."/>
            <person name="Castelle C.J."/>
            <person name="Probst A.J."/>
            <person name="Thomas B.C."/>
            <person name="Singh A."/>
            <person name="Wilkins M.J."/>
            <person name="Karaoz U."/>
            <person name="Brodie E.L."/>
            <person name="Williams K.H."/>
            <person name="Hubbard S.S."/>
            <person name="Banfield J.F."/>
        </authorList>
    </citation>
    <scope>NUCLEOTIDE SEQUENCE [LARGE SCALE GENOMIC DNA]</scope>
</reference>
<sequence>MKRIYLDYAAATPVRDEVKMVMEEFSGKVYGNASGIYQEGLEAKKALEDSRKKIAKIISARTHEIIFTSGGTEANNLAIFGSASKSDFKGFSEVGLRESRGHIITAAFEHRSVLEPIRELEKRGFEVTYLLVNRDGFVDPEDVKKALRQDTILVSIMYVNNEIGTIQPVREISKRIKNFNKDIIFHTDACQTAGYLDISVEKLGVDLMTVSGAKIYGPKGVGFLYKRDSVILTPQIYGGGQEFGFRSGTEPIAQIVGLALAFEISVSERDREATRLKGLRDYFADSIIKNIKNVEINGDLKNRIPSNLSVSFLGRESEPLIIALDEKGIAVSSGSACDSKLSELPHVIMALDKGRDAAKSVIRFSLGINTTRKDIDYVLKTLSEIV</sequence>
<comment type="similarity">
    <text evidence="2">Belongs to the class-V pyridoxal-phosphate-dependent aminotransferase family. NifS/IscS subfamily.</text>
</comment>
<keyword evidence="5" id="KW-0663">Pyridoxal phosphate</keyword>
<evidence type="ECO:0000259" key="9">
    <source>
        <dbReference type="Pfam" id="PF00266"/>
    </source>
</evidence>
<dbReference type="Pfam" id="PF00266">
    <property type="entry name" value="Aminotran_5"/>
    <property type="match status" value="1"/>
</dbReference>
<comment type="caution">
    <text evidence="10">The sequence shown here is derived from an EMBL/GenBank/DDBJ whole genome shotgun (WGS) entry which is preliminary data.</text>
</comment>
<dbReference type="GO" id="GO:0046872">
    <property type="term" value="F:metal ion binding"/>
    <property type="evidence" value="ECO:0007669"/>
    <property type="project" value="UniProtKB-KW"/>
</dbReference>
<dbReference type="Gene3D" id="3.40.640.10">
    <property type="entry name" value="Type I PLP-dependent aspartate aminotransferase-like (Major domain)"/>
    <property type="match status" value="1"/>
</dbReference>
<dbReference type="Proteomes" id="UP000177723">
    <property type="component" value="Unassembled WGS sequence"/>
</dbReference>
<dbReference type="PANTHER" id="PTHR11601:SF34">
    <property type="entry name" value="CYSTEINE DESULFURASE"/>
    <property type="match status" value="1"/>
</dbReference>
<keyword evidence="4" id="KW-0479">Metal-binding</keyword>
<dbReference type="InterPro" id="IPR015424">
    <property type="entry name" value="PyrdxlP-dep_Trfase"/>
</dbReference>
<accession>A0A1F5WQ14</accession>
<gene>
    <name evidence="10" type="ORF">A3F23_04400</name>
</gene>
<dbReference type="Gene3D" id="1.10.260.50">
    <property type="match status" value="1"/>
</dbReference>
<evidence type="ECO:0000256" key="6">
    <source>
        <dbReference type="ARBA" id="ARBA00023004"/>
    </source>
</evidence>
<dbReference type="PIRSF" id="PIRSF005572">
    <property type="entry name" value="NifS"/>
    <property type="match status" value="1"/>
</dbReference>
<keyword evidence="7" id="KW-0411">Iron-sulfur</keyword>
<dbReference type="Gene3D" id="3.90.1150.10">
    <property type="entry name" value="Aspartate Aminotransferase, domain 1"/>
    <property type="match status" value="1"/>
</dbReference>
<organism evidence="10 11">
    <name type="scientific">Candidatus Giovannonibacteria bacterium RIFCSPHIGHO2_12_FULL_43_15</name>
    <dbReference type="NCBI Taxonomy" id="1798341"/>
    <lineage>
        <taxon>Bacteria</taxon>
        <taxon>Candidatus Giovannoniibacteriota</taxon>
    </lineage>
</organism>
<evidence type="ECO:0000313" key="10">
    <source>
        <dbReference type="EMBL" id="OGF77773.1"/>
    </source>
</evidence>
<feature type="domain" description="Aminotransferase class V" evidence="9">
    <location>
        <begin position="4"/>
        <end position="378"/>
    </location>
</feature>
<dbReference type="InterPro" id="IPR016454">
    <property type="entry name" value="Cysteine_dSase"/>
</dbReference>
<dbReference type="InterPro" id="IPR000192">
    <property type="entry name" value="Aminotrans_V_dom"/>
</dbReference>
<evidence type="ECO:0000256" key="1">
    <source>
        <dbReference type="ARBA" id="ARBA00001933"/>
    </source>
</evidence>
<comment type="catalytic activity">
    <reaction evidence="8">
        <text>(sulfur carrier)-H + L-cysteine = (sulfur carrier)-SH + L-alanine</text>
        <dbReference type="Rhea" id="RHEA:43892"/>
        <dbReference type="Rhea" id="RHEA-COMP:14737"/>
        <dbReference type="Rhea" id="RHEA-COMP:14739"/>
        <dbReference type="ChEBI" id="CHEBI:29917"/>
        <dbReference type="ChEBI" id="CHEBI:35235"/>
        <dbReference type="ChEBI" id="CHEBI:57972"/>
        <dbReference type="ChEBI" id="CHEBI:64428"/>
        <dbReference type="EC" id="2.8.1.7"/>
    </reaction>
</comment>
<dbReference type="GO" id="GO:0051536">
    <property type="term" value="F:iron-sulfur cluster binding"/>
    <property type="evidence" value="ECO:0007669"/>
    <property type="project" value="UniProtKB-KW"/>
</dbReference>
<evidence type="ECO:0000256" key="2">
    <source>
        <dbReference type="ARBA" id="ARBA00006490"/>
    </source>
</evidence>
<keyword evidence="6" id="KW-0408">Iron</keyword>
<dbReference type="EMBL" id="MFHT01000012">
    <property type="protein sequence ID" value="OGF77773.1"/>
    <property type="molecule type" value="Genomic_DNA"/>
</dbReference>
<dbReference type="FunFam" id="3.40.640.10:FF:000084">
    <property type="entry name" value="IscS-like cysteine desulfurase"/>
    <property type="match status" value="1"/>
</dbReference>
<evidence type="ECO:0000256" key="8">
    <source>
        <dbReference type="ARBA" id="ARBA00050776"/>
    </source>
</evidence>
<evidence type="ECO:0000256" key="4">
    <source>
        <dbReference type="ARBA" id="ARBA00022723"/>
    </source>
</evidence>
<evidence type="ECO:0000256" key="3">
    <source>
        <dbReference type="ARBA" id="ARBA00022679"/>
    </source>
</evidence>
<proteinExistence type="inferred from homology"/>
<dbReference type="InterPro" id="IPR015421">
    <property type="entry name" value="PyrdxlP-dep_Trfase_major"/>
</dbReference>
<dbReference type="InterPro" id="IPR015422">
    <property type="entry name" value="PyrdxlP-dep_Trfase_small"/>
</dbReference>
<name>A0A1F5WQ14_9BACT</name>